<evidence type="ECO:0000313" key="1">
    <source>
        <dbReference type="EMBL" id="CAG8718875.1"/>
    </source>
</evidence>
<feature type="non-terminal residue" evidence="1">
    <location>
        <position position="1"/>
    </location>
</feature>
<reference evidence="1" key="1">
    <citation type="submission" date="2021-06" db="EMBL/GenBank/DDBJ databases">
        <authorList>
            <person name="Kallberg Y."/>
            <person name="Tangrot J."/>
            <person name="Rosling A."/>
        </authorList>
    </citation>
    <scope>NUCLEOTIDE SEQUENCE</scope>
    <source>
        <strain evidence="1">AU212A</strain>
    </source>
</reference>
<gene>
    <name evidence="1" type="ORF">SCALOS_LOCUS11181</name>
</gene>
<sequence>TQMTIKYTPHTNHIPSSNKDIGTLRLSKEQNQNKKNTINIQDNLLTRDDIYNIWKE</sequence>
<accession>A0ACA9PPI6</accession>
<protein>
    <submittedName>
        <fullName evidence="1">4520_t:CDS:1</fullName>
    </submittedName>
</protein>
<dbReference type="Proteomes" id="UP000789860">
    <property type="component" value="Unassembled WGS sequence"/>
</dbReference>
<organism evidence="1 2">
    <name type="scientific">Scutellospora calospora</name>
    <dbReference type="NCBI Taxonomy" id="85575"/>
    <lineage>
        <taxon>Eukaryota</taxon>
        <taxon>Fungi</taxon>
        <taxon>Fungi incertae sedis</taxon>
        <taxon>Mucoromycota</taxon>
        <taxon>Glomeromycotina</taxon>
        <taxon>Glomeromycetes</taxon>
        <taxon>Diversisporales</taxon>
        <taxon>Gigasporaceae</taxon>
        <taxon>Scutellospora</taxon>
    </lineage>
</organism>
<evidence type="ECO:0000313" key="2">
    <source>
        <dbReference type="Proteomes" id="UP000789860"/>
    </source>
</evidence>
<comment type="caution">
    <text evidence="1">The sequence shown here is derived from an EMBL/GenBank/DDBJ whole genome shotgun (WGS) entry which is preliminary data.</text>
</comment>
<feature type="non-terminal residue" evidence="1">
    <location>
        <position position="56"/>
    </location>
</feature>
<proteinExistence type="predicted"/>
<keyword evidence="2" id="KW-1185">Reference proteome</keyword>
<dbReference type="EMBL" id="CAJVPM010046500">
    <property type="protein sequence ID" value="CAG8718875.1"/>
    <property type="molecule type" value="Genomic_DNA"/>
</dbReference>
<name>A0ACA9PPI6_9GLOM</name>